<evidence type="ECO:0000256" key="1">
    <source>
        <dbReference type="SAM" id="MobiDB-lite"/>
    </source>
</evidence>
<gene>
    <name evidence="2" type="ORF">HLH29_11760</name>
</gene>
<reference evidence="2 3" key="1">
    <citation type="submission" date="2020-04" db="EMBL/GenBank/DDBJ databases">
        <title>Description of novel Gluconacetobacter.</title>
        <authorList>
            <person name="Sombolestani A."/>
        </authorList>
    </citation>
    <scope>NUCLEOTIDE SEQUENCE [LARGE SCALE GENOMIC DNA]</scope>
    <source>
        <strain evidence="2 3">LMG 27725</strain>
    </source>
</reference>
<name>A0A7W4JEY5_9PROT</name>
<sequence length="149" mass="17739">MSTDSWWHHAIKEKVIGMYFQQAHDPAFSWKYDRSINNRQKNSTEIIIFSEQSLFIHKRHEFFPPASDERKTPIPLEAKKVRGEDGQCVSTTSMRICAAREQPASHHRWQPQPYRRQQTEKLPSEQFVQRSHEVRHDRQEGRTCPVRLT</sequence>
<organism evidence="2 3">
    <name type="scientific">Gluconacetobacter tumulicola</name>
    <dbReference type="NCBI Taxonomy" id="1017177"/>
    <lineage>
        <taxon>Bacteria</taxon>
        <taxon>Pseudomonadati</taxon>
        <taxon>Pseudomonadota</taxon>
        <taxon>Alphaproteobacteria</taxon>
        <taxon>Acetobacterales</taxon>
        <taxon>Acetobacteraceae</taxon>
        <taxon>Gluconacetobacter</taxon>
    </lineage>
</organism>
<feature type="compositionally biased region" description="Basic and acidic residues" evidence="1">
    <location>
        <begin position="130"/>
        <end position="141"/>
    </location>
</feature>
<evidence type="ECO:0000313" key="3">
    <source>
        <dbReference type="Proteomes" id="UP000525623"/>
    </source>
</evidence>
<keyword evidence="3" id="KW-1185">Reference proteome</keyword>
<accession>A0A7W4JEY5</accession>
<dbReference type="EMBL" id="JABEQL010000014">
    <property type="protein sequence ID" value="MBB2179839.1"/>
    <property type="molecule type" value="Genomic_DNA"/>
</dbReference>
<protein>
    <submittedName>
        <fullName evidence="2">Uncharacterized protein</fullName>
    </submittedName>
</protein>
<comment type="caution">
    <text evidence="2">The sequence shown here is derived from an EMBL/GenBank/DDBJ whole genome shotgun (WGS) entry which is preliminary data.</text>
</comment>
<evidence type="ECO:0000313" key="2">
    <source>
        <dbReference type="EMBL" id="MBB2179839.1"/>
    </source>
</evidence>
<proteinExistence type="predicted"/>
<dbReference type="RefSeq" id="WP_182966976.1">
    <property type="nucleotide sequence ID" value="NZ_BAABGC010000017.1"/>
</dbReference>
<dbReference type="AlphaFoldDB" id="A0A7W4JEY5"/>
<feature type="region of interest" description="Disordered" evidence="1">
    <location>
        <begin position="100"/>
        <end position="149"/>
    </location>
</feature>
<dbReference type="Proteomes" id="UP000525623">
    <property type="component" value="Unassembled WGS sequence"/>
</dbReference>